<dbReference type="PROSITE" id="PS51186">
    <property type="entry name" value="GNAT"/>
    <property type="match status" value="1"/>
</dbReference>
<dbReference type="Pfam" id="PF00583">
    <property type="entry name" value="Acetyltransf_1"/>
    <property type="match status" value="1"/>
</dbReference>
<reference evidence="4" key="2">
    <citation type="submission" date="2020-09" db="EMBL/GenBank/DDBJ databases">
        <authorList>
            <person name="Sun Q."/>
            <person name="Ohkuma M."/>
        </authorList>
    </citation>
    <scope>NUCLEOTIDE SEQUENCE</scope>
    <source>
        <strain evidence="4">JCM 3313</strain>
    </source>
</reference>
<dbReference type="PANTHER" id="PTHR43877">
    <property type="entry name" value="AMINOALKYLPHOSPHONATE N-ACETYLTRANSFERASE-RELATED-RELATED"/>
    <property type="match status" value="1"/>
</dbReference>
<comment type="caution">
    <text evidence="4">The sequence shown here is derived from an EMBL/GenBank/DDBJ whole genome shotgun (WGS) entry which is preliminary data.</text>
</comment>
<evidence type="ECO:0000259" key="3">
    <source>
        <dbReference type="PROSITE" id="PS51186"/>
    </source>
</evidence>
<feature type="domain" description="N-acetyltransferase" evidence="3">
    <location>
        <begin position="105"/>
        <end position="267"/>
    </location>
</feature>
<dbReference type="InterPro" id="IPR050832">
    <property type="entry name" value="Bact_Acetyltransf"/>
</dbReference>
<organism evidence="4 5">
    <name type="scientific">Saccharothrix coeruleofusca</name>
    <dbReference type="NCBI Taxonomy" id="33919"/>
    <lineage>
        <taxon>Bacteria</taxon>
        <taxon>Bacillati</taxon>
        <taxon>Actinomycetota</taxon>
        <taxon>Actinomycetes</taxon>
        <taxon>Pseudonocardiales</taxon>
        <taxon>Pseudonocardiaceae</taxon>
        <taxon>Saccharothrix</taxon>
    </lineage>
</organism>
<dbReference type="InterPro" id="IPR000182">
    <property type="entry name" value="GNAT_dom"/>
</dbReference>
<evidence type="ECO:0000256" key="1">
    <source>
        <dbReference type="ARBA" id="ARBA00022679"/>
    </source>
</evidence>
<gene>
    <name evidence="4" type="ORF">GCM10010185_32590</name>
</gene>
<dbReference type="Proteomes" id="UP000639606">
    <property type="component" value="Unassembled WGS sequence"/>
</dbReference>
<protein>
    <submittedName>
        <fullName evidence="4">N-acetyltransferase</fullName>
    </submittedName>
</protein>
<dbReference type="InterPro" id="IPR016181">
    <property type="entry name" value="Acyl_CoA_acyltransferase"/>
</dbReference>
<dbReference type="CDD" id="cd04301">
    <property type="entry name" value="NAT_SF"/>
    <property type="match status" value="1"/>
</dbReference>
<dbReference type="EMBL" id="BMRG01000005">
    <property type="protein sequence ID" value="GGP57664.1"/>
    <property type="molecule type" value="Genomic_DNA"/>
</dbReference>
<sequence>MDDLLPPFHDVEARYSLTELSPDELNATWGALRVHSLTWHPDADLDDLLRRWPLSGADDPDTAAVVVVPSRAADAPRTLRAHGFAPSVVIAARRAGRGPARPSEVAVRELTGADVDVVTELNLEVVRYDSRFGMVTERPSSAARLRERVASLLERDRPCAWVAHRGGDVLGALYLDWPGHSDWIADRTSLAPAAYIPMLGVRSEARGTGVGSALVRHVHGLLDGAGVAVTLLHHAPLNPLSTPFWYSHGYRPLWTTWTRSGGRRPAG</sequence>
<proteinExistence type="predicted"/>
<name>A0A918APF2_9PSEU</name>
<evidence type="ECO:0000256" key="2">
    <source>
        <dbReference type="ARBA" id="ARBA00023315"/>
    </source>
</evidence>
<keyword evidence="1" id="KW-0808">Transferase</keyword>
<evidence type="ECO:0000313" key="5">
    <source>
        <dbReference type="Proteomes" id="UP000639606"/>
    </source>
</evidence>
<dbReference type="Gene3D" id="3.40.630.30">
    <property type="match status" value="1"/>
</dbReference>
<keyword evidence="2" id="KW-0012">Acyltransferase</keyword>
<evidence type="ECO:0000313" key="4">
    <source>
        <dbReference type="EMBL" id="GGP57664.1"/>
    </source>
</evidence>
<reference evidence="4" key="1">
    <citation type="journal article" date="2014" name="Int. J. Syst. Evol. Microbiol.">
        <title>Complete genome sequence of Corynebacterium casei LMG S-19264T (=DSM 44701T), isolated from a smear-ripened cheese.</title>
        <authorList>
            <consortium name="US DOE Joint Genome Institute (JGI-PGF)"/>
            <person name="Walter F."/>
            <person name="Albersmeier A."/>
            <person name="Kalinowski J."/>
            <person name="Ruckert C."/>
        </authorList>
    </citation>
    <scope>NUCLEOTIDE SEQUENCE</scope>
    <source>
        <strain evidence="4">JCM 3313</strain>
    </source>
</reference>
<dbReference type="RefSeq" id="WP_189224107.1">
    <property type="nucleotide sequence ID" value="NZ_BMRG01000005.1"/>
</dbReference>
<keyword evidence="5" id="KW-1185">Reference proteome</keyword>
<dbReference type="SUPFAM" id="SSF55729">
    <property type="entry name" value="Acyl-CoA N-acyltransferases (Nat)"/>
    <property type="match status" value="1"/>
</dbReference>
<dbReference type="GO" id="GO:0016747">
    <property type="term" value="F:acyltransferase activity, transferring groups other than amino-acyl groups"/>
    <property type="evidence" value="ECO:0007669"/>
    <property type="project" value="InterPro"/>
</dbReference>
<accession>A0A918APF2</accession>
<dbReference type="AlphaFoldDB" id="A0A918APF2"/>